<dbReference type="SMART" id="SM00857">
    <property type="entry name" value="Resolvase"/>
    <property type="match status" value="1"/>
</dbReference>
<gene>
    <name evidence="2" type="ORF">DENIS_3833</name>
</gene>
<dbReference type="SUPFAM" id="SSF53041">
    <property type="entry name" value="Resolvase-like"/>
    <property type="match status" value="1"/>
</dbReference>
<dbReference type="Proteomes" id="UP000288096">
    <property type="component" value="Unassembled WGS sequence"/>
</dbReference>
<accession>A0A401G0V1</accession>
<dbReference type="Gene3D" id="1.10.287.2170">
    <property type="match status" value="1"/>
</dbReference>
<proteinExistence type="predicted"/>
<dbReference type="InterPro" id="IPR006119">
    <property type="entry name" value="Resolv_N"/>
</dbReference>
<dbReference type="PANTHER" id="PTHR36172">
    <property type="match status" value="1"/>
</dbReference>
<dbReference type="PROSITE" id="PS51736">
    <property type="entry name" value="RECOMBINASES_3"/>
    <property type="match status" value="1"/>
</dbReference>
<reference evidence="3" key="2">
    <citation type="submission" date="2019-01" db="EMBL/GenBank/DDBJ databases">
        <title>Genome sequence of Desulfonema ishimotonii strain Tokyo 01.</title>
        <authorList>
            <person name="Fukui M."/>
        </authorList>
    </citation>
    <scope>NUCLEOTIDE SEQUENCE [LARGE SCALE GENOMIC DNA]</scope>
    <source>
        <strain evidence="3">Tokyo 01</strain>
    </source>
</reference>
<dbReference type="OrthoDB" id="6717890at2"/>
<dbReference type="InterPro" id="IPR036162">
    <property type="entry name" value="Resolvase-like_N_sf"/>
</dbReference>
<dbReference type="Pfam" id="PF00239">
    <property type="entry name" value="Resolvase"/>
    <property type="match status" value="1"/>
</dbReference>
<dbReference type="PANTHER" id="PTHR36172:SF1">
    <property type="entry name" value="RESOLVASE-RELATED"/>
    <property type="match status" value="1"/>
</dbReference>
<protein>
    <submittedName>
        <fullName evidence="2">Resolvase</fullName>
    </submittedName>
</protein>
<evidence type="ECO:0000313" key="2">
    <source>
        <dbReference type="EMBL" id="GBC62849.1"/>
    </source>
</evidence>
<dbReference type="GO" id="GO:0000150">
    <property type="term" value="F:DNA strand exchange activity"/>
    <property type="evidence" value="ECO:0007669"/>
    <property type="project" value="InterPro"/>
</dbReference>
<evidence type="ECO:0000313" key="3">
    <source>
        <dbReference type="Proteomes" id="UP000288096"/>
    </source>
</evidence>
<feature type="domain" description="Resolvase/invertase-type recombinase catalytic" evidence="1">
    <location>
        <begin position="51"/>
        <end position="190"/>
    </location>
</feature>
<dbReference type="InterPro" id="IPR051491">
    <property type="entry name" value="Recombinase/Transposase-rel"/>
</dbReference>
<name>A0A401G0V1_9BACT</name>
<comment type="caution">
    <text evidence="2">The sequence shown here is derived from an EMBL/GenBank/DDBJ whole genome shotgun (WGS) entry which is preliminary data.</text>
</comment>
<dbReference type="InterPro" id="IPR048046">
    <property type="entry name" value="Transpos_IS607"/>
</dbReference>
<dbReference type="Gene3D" id="3.40.50.1390">
    <property type="entry name" value="Resolvase, N-terminal catalytic domain"/>
    <property type="match status" value="1"/>
</dbReference>
<dbReference type="EMBL" id="BEXT01000001">
    <property type="protein sequence ID" value="GBC62849.1"/>
    <property type="molecule type" value="Genomic_DNA"/>
</dbReference>
<dbReference type="NCBIfam" id="NF033518">
    <property type="entry name" value="transpos_IS607"/>
    <property type="match status" value="1"/>
</dbReference>
<evidence type="ECO:0000259" key="1">
    <source>
        <dbReference type="PROSITE" id="PS51736"/>
    </source>
</evidence>
<keyword evidence="3" id="KW-1185">Reference proteome</keyword>
<dbReference type="CDD" id="cd03769">
    <property type="entry name" value="SR_IS607_transposase_like"/>
    <property type="match status" value="1"/>
</dbReference>
<dbReference type="FunFam" id="3.40.50.1390:FF:000002">
    <property type="entry name" value="ORF1 in transposon ISC1904"/>
    <property type="match status" value="1"/>
</dbReference>
<dbReference type="InterPro" id="IPR041718">
    <property type="entry name" value="IS607_transposase-like"/>
</dbReference>
<dbReference type="AlphaFoldDB" id="A0A401G0V1"/>
<sequence>MKLSHWAKKTGITYKTAWNLFKQGKIPGAYQLESGTIIVPDSFEEKKKGEYVVCYARVSSSQNKNNLVKQAERLTAYANAKGWQVRDVIKEVGSGLNDKRPKFIKMISSGRPTKIIVEHSDRLTRFGFSFLSVLLEKQGCAIEVINGTEDDTQDLMQDFISVITSFCARIYGIRRCKKKTEKIIRELENEDKKVM</sequence>
<reference evidence="3" key="1">
    <citation type="submission" date="2017-11" db="EMBL/GenBank/DDBJ databases">
        <authorList>
            <person name="Watanabe M."/>
            <person name="Kojima H."/>
        </authorList>
    </citation>
    <scope>NUCLEOTIDE SEQUENCE [LARGE SCALE GENOMIC DNA]</scope>
    <source>
        <strain evidence="3">Tokyo 01</strain>
    </source>
</reference>
<organism evidence="2 3">
    <name type="scientific">Desulfonema ishimotonii</name>
    <dbReference type="NCBI Taxonomy" id="45657"/>
    <lineage>
        <taxon>Bacteria</taxon>
        <taxon>Pseudomonadati</taxon>
        <taxon>Thermodesulfobacteriota</taxon>
        <taxon>Desulfobacteria</taxon>
        <taxon>Desulfobacterales</taxon>
        <taxon>Desulfococcaceae</taxon>
        <taxon>Desulfonema</taxon>
    </lineage>
</organism>
<dbReference type="GO" id="GO:0003677">
    <property type="term" value="F:DNA binding"/>
    <property type="evidence" value="ECO:0007669"/>
    <property type="project" value="InterPro"/>
</dbReference>